<evidence type="ECO:0000256" key="1">
    <source>
        <dbReference type="ARBA" id="ARBA00022679"/>
    </source>
</evidence>
<dbReference type="InterPro" id="IPR001296">
    <property type="entry name" value="Glyco_trans_1"/>
</dbReference>
<keyword evidence="4" id="KW-1185">Reference proteome</keyword>
<dbReference type="CDD" id="cd03809">
    <property type="entry name" value="GT4_MtfB-like"/>
    <property type="match status" value="1"/>
</dbReference>
<keyword evidence="1" id="KW-0808">Transferase</keyword>
<dbReference type="Pfam" id="PF00534">
    <property type="entry name" value="Glycos_transf_1"/>
    <property type="match status" value="1"/>
</dbReference>
<dbReference type="Proteomes" id="UP000664795">
    <property type="component" value="Unassembled WGS sequence"/>
</dbReference>
<dbReference type="Gene3D" id="3.40.50.2000">
    <property type="entry name" value="Glycogen Phosphorylase B"/>
    <property type="match status" value="2"/>
</dbReference>
<dbReference type="GO" id="GO:0009103">
    <property type="term" value="P:lipopolysaccharide biosynthetic process"/>
    <property type="evidence" value="ECO:0007669"/>
    <property type="project" value="TreeGrafter"/>
</dbReference>
<organism evidence="3 4">
    <name type="scientific">Fibrella aquatilis</name>
    <dbReference type="NCBI Taxonomy" id="2817059"/>
    <lineage>
        <taxon>Bacteria</taxon>
        <taxon>Pseudomonadati</taxon>
        <taxon>Bacteroidota</taxon>
        <taxon>Cytophagia</taxon>
        <taxon>Cytophagales</taxon>
        <taxon>Spirosomataceae</taxon>
        <taxon>Fibrella</taxon>
    </lineage>
</organism>
<protein>
    <submittedName>
        <fullName evidence="3">Glycosyltransferase family 4 protein</fullName>
    </submittedName>
</protein>
<dbReference type="PANTHER" id="PTHR46401">
    <property type="entry name" value="GLYCOSYLTRANSFERASE WBBK-RELATED"/>
    <property type="match status" value="1"/>
</dbReference>
<evidence type="ECO:0000313" key="3">
    <source>
        <dbReference type="EMBL" id="MBO0934003.1"/>
    </source>
</evidence>
<reference evidence="3 4" key="1">
    <citation type="submission" date="2021-03" db="EMBL/GenBank/DDBJ databases">
        <title>Fibrella sp. HMF5036 genome sequencing and assembly.</title>
        <authorList>
            <person name="Kang H."/>
            <person name="Kim H."/>
            <person name="Bae S."/>
            <person name="Joh K."/>
        </authorList>
    </citation>
    <scope>NUCLEOTIDE SEQUENCE [LARGE SCALE GENOMIC DNA]</scope>
    <source>
        <strain evidence="3 4">HMF5036</strain>
    </source>
</reference>
<gene>
    <name evidence="3" type="ORF">J2I48_23550</name>
</gene>
<feature type="domain" description="Glycosyl transferase family 1" evidence="2">
    <location>
        <begin position="252"/>
        <end position="409"/>
    </location>
</feature>
<dbReference type="FunFam" id="3.40.50.2000:FF:000119">
    <property type="entry name" value="Glycosyl transferase group 1"/>
    <property type="match status" value="1"/>
</dbReference>
<dbReference type="AlphaFoldDB" id="A0A939GA20"/>
<sequence length="437" mass="48843">MSESSPTSNIQYLPSTQVLNVILDASLLGLGQYHPQARTGVNRVAEHLVRGLADSPDVTLSLAAPSHLSETLSWAHDVMPDYRLPFANNPLEMKVADVEKKLLQGLDKSSIGSKILRWFFYKGRWMLRLDTSKIVLDRYPARTIYHSPFFAIPTNIGADRRIEKVLTVHDLIPIHHPEWFLSGEQAVRQAISTLSADAHVVTVSEATKNEFCEYTGVDPGRVVPICLAASRQLFYPVTDPRRLQETQERYGLHGEPYLLSIATLEPRKNIRHLIRCFGRLVAENALPAELKLVLVGLKGWKTADWLSDLKTDQQVMARIIFTGYMPDEALAPLYSAATAFVFPSLYEGFGLPPLEAMQCGVPVITSNVSSLPEVVGDAALLVDPTDADALCQAILRVVKSTTLQKQLSDDSLRRAKLFSWEKYTRQHIDLYRKLTSP</sequence>
<name>A0A939GA20_9BACT</name>
<proteinExistence type="predicted"/>
<accession>A0A939GA20</accession>
<dbReference type="SUPFAM" id="SSF53756">
    <property type="entry name" value="UDP-Glycosyltransferase/glycogen phosphorylase"/>
    <property type="match status" value="1"/>
</dbReference>
<evidence type="ECO:0000313" key="4">
    <source>
        <dbReference type="Proteomes" id="UP000664795"/>
    </source>
</evidence>
<dbReference type="GO" id="GO:0016757">
    <property type="term" value="F:glycosyltransferase activity"/>
    <property type="evidence" value="ECO:0007669"/>
    <property type="project" value="InterPro"/>
</dbReference>
<dbReference type="EMBL" id="JAFMYU010000025">
    <property type="protein sequence ID" value="MBO0934003.1"/>
    <property type="molecule type" value="Genomic_DNA"/>
</dbReference>
<dbReference type="PANTHER" id="PTHR46401:SF2">
    <property type="entry name" value="GLYCOSYLTRANSFERASE WBBK-RELATED"/>
    <property type="match status" value="1"/>
</dbReference>
<evidence type="ECO:0000259" key="2">
    <source>
        <dbReference type="Pfam" id="PF00534"/>
    </source>
</evidence>
<comment type="caution">
    <text evidence="3">The sequence shown here is derived from an EMBL/GenBank/DDBJ whole genome shotgun (WGS) entry which is preliminary data.</text>
</comment>